<name>A0A1G6ZIY6_9PSEU</name>
<proteinExistence type="predicted"/>
<evidence type="ECO:0000313" key="2">
    <source>
        <dbReference type="Proteomes" id="UP000199501"/>
    </source>
</evidence>
<keyword evidence="2" id="KW-1185">Reference proteome</keyword>
<dbReference type="Proteomes" id="UP000199501">
    <property type="component" value="Unassembled WGS sequence"/>
</dbReference>
<protein>
    <submittedName>
        <fullName evidence="1">Uncharacterized protein</fullName>
    </submittedName>
</protein>
<reference evidence="2" key="1">
    <citation type="submission" date="2016-10" db="EMBL/GenBank/DDBJ databases">
        <authorList>
            <person name="Varghese N."/>
            <person name="Submissions S."/>
        </authorList>
    </citation>
    <scope>NUCLEOTIDE SEQUENCE [LARGE SCALE GENOMIC DNA]</scope>
    <source>
        <strain evidence="2">IBRC-M 10403</strain>
    </source>
</reference>
<evidence type="ECO:0000313" key="1">
    <source>
        <dbReference type="EMBL" id="SDE02277.1"/>
    </source>
</evidence>
<dbReference type="AlphaFoldDB" id="A0A1G6ZIY6"/>
<organism evidence="1 2">
    <name type="scientific">Actinokineospora iranica</name>
    <dbReference type="NCBI Taxonomy" id="1271860"/>
    <lineage>
        <taxon>Bacteria</taxon>
        <taxon>Bacillati</taxon>
        <taxon>Actinomycetota</taxon>
        <taxon>Actinomycetes</taxon>
        <taxon>Pseudonocardiales</taxon>
        <taxon>Pseudonocardiaceae</taxon>
        <taxon>Actinokineospora</taxon>
    </lineage>
</organism>
<accession>A0A1G6ZIY6</accession>
<gene>
    <name evidence="1" type="ORF">SAMN05216174_1338</name>
</gene>
<dbReference type="EMBL" id="FMZZ01000033">
    <property type="protein sequence ID" value="SDE02277.1"/>
    <property type="molecule type" value="Genomic_DNA"/>
</dbReference>
<sequence length="64" mass="7118">MVPWCVSDDRRYLQDDSAARSSVGEDRPASIHGLLAPETPPLMVTWWLGGGVRQPCTHRQVTVD</sequence>